<feature type="transmembrane region" description="Helical" evidence="7">
    <location>
        <begin position="28"/>
        <end position="50"/>
    </location>
</feature>
<dbReference type="PANTHER" id="PTHR33452">
    <property type="entry name" value="OXIDOREDUCTASE CATD-RELATED"/>
    <property type="match status" value="1"/>
</dbReference>
<name>A0ABR9F0Y8_9GAMM</name>
<dbReference type="RefSeq" id="WP_096276481.1">
    <property type="nucleotide sequence ID" value="NZ_CP189763.1"/>
</dbReference>
<keyword evidence="9" id="KW-1185">Reference proteome</keyword>
<keyword evidence="6 7" id="KW-0472">Membrane</keyword>
<evidence type="ECO:0000256" key="3">
    <source>
        <dbReference type="ARBA" id="ARBA00022475"/>
    </source>
</evidence>
<keyword evidence="3" id="KW-1003">Cell membrane</keyword>
<protein>
    <submittedName>
        <fullName evidence="8">DoxX family protein</fullName>
    </submittedName>
</protein>
<feature type="transmembrane region" description="Helical" evidence="7">
    <location>
        <begin position="62"/>
        <end position="82"/>
    </location>
</feature>
<reference evidence="8 9" key="1">
    <citation type="submission" date="2020-07" db="EMBL/GenBank/DDBJ databases">
        <title>Halophilic bacteria isolated from french cheeses.</title>
        <authorList>
            <person name="Kothe C.I."/>
            <person name="Farah-Kraiem B."/>
            <person name="Renault P."/>
            <person name="Dridi B."/>
        </authorList>
    </citation>
    <scope>NUCLEOTIDE SEQUENCE [LARGE SCALE GENOMIC DNA]</scope>
    <source>
        <strain evidence="8 9">FME1</strain>
    </source>
</reference>
<dbReference type="Pfam" id="PF07681">
    <property type="entry name" value="DoxX"/>
    <property type="match status" value="1"/>
</dbReference>
<comment type="caution">
    <text evidence="8">The sequence shown here is derived from an EMBL/GenBank/DDBJ whole genome shotgun (WGS) entry which is preliminary data.</text>
</comment>
<evidence type="ECO:0000256" key="5">
    <source>
        <dbReference type="ARBA" id="ARBA00022989"/>
    </source>
</evidence>
<keyword evidence="5 7" id="KW-1133">Transmembrane helix</keyword>
<comment type="similarity">
    <text evidence="2">Belongs to the DoxX family.</text>
</comment>
<organism evidence="8 9">
    <name type="scientific">Halomonas casei</name>
    <dbReference type="NCBI Taxonomy" id="2742613"/>
    <lineage>
        <taxon>Bacteria</taxon>
        <taxon>Pseudomonadati</taxon>
        <taxon>Pseudomonadota</taxon>
        <taxon>Gammaproteobacteria</taxon>
        <taxon>Oceanospirillales</taxon>
        <taxon>Halomonadaceae</taxon>
        <taxon>Halomonas</taxon>
    </lineage>
</organism>
<feature type="transmembrane region" description="Helical" evidence="7">
    <location>
        <begin position="89"/>
        <end position="108"/>
    </location>
</feature>
<evidence type="ECO:0000313" key="8">
    <source>
        <dbReference type="EMBL" id="MBE0400109.1"/>
    </source>
</evidence>
<evidence type="ECO:0000256" key="1">
    <source>
        <dbReference type="ARBA" id="ARBA00004651"/>
    </source>
</evidence>
<dbReference type="InterPro" id="IPR032808">
    <property type="entry name" value="DoxX"/>
</dbReference>
<evidence type="ECO:0000256" key="7">
    <source>
        <dbReference type="SAM" id="Phobius"/>
    </source>
</evidence>
<gene>
    <name evidence="8" type="ORF">EI168_08290</name>
</gene>
<sequence length="144" mass="15109">MEATHMTTLSPPATATSLQPHAISLLRVALGVMALAHGSLKLFVFTLPGTVGYFESLGLPGFLAYLTIAAEIGGGAALLLGVYTRWVSLALIPVLLGATWVHLGNGWMFSNAGGGWEFPVFWTLALIVQAGLGSGRGVLDRRFA</sequence>
<keyword evidence="4 7" id="KW-0812">Transmembrane</keyword>
<evidence type="ECO:0000313" key="9">
    <source>
        <dbReference type="Proteomes" id="UP001645039"/>
    </source>
</evidence>
<comment type="subcellular location">
    <subcellularLocation>
        <location evidence="1">Cell membrane</location>
        <topology evidence="1">Multi-pass membrane protein</topology>
    </subcellularLocation>
</comment>
<dbReference type="InterPro" id="IPR051907">
    <property type="entry name" value="DoxX-like_oxidoreductase"/>
</dbReference>
<accession>A0ABR9F0Y8</accession>
<dbReference type="EMBL" id="RRZD01000006">
    <property type="protein sequence ID" value="MBE0400109.1"/>
    <property type="molecule type" value="Genomic_DNA"/>
</dbReference>
<dbReference type="Proteomes" id="UP001645039">
    <property type="component" value="Unassembled WGS sequence"/>
</dbReference>
<proteinExistence type="inferred from homology"/>
<evidence type="ECO:0000256" key="4">
    <source>
        <dbReference type="ARBA" id="ARBA00022692"/>
    </source>
</evidence>
<dbReference type="PANTHER" id="PTHR33452:SF1">
    <property type="entry name" value="INNER MEMBRANE PROTEIN YPHA-RELATED"/>
    <property type="match status" value="1"/>
</dbReference>
<evidence type="ECO:0000256" key="6">
    <source>
        <dbReference type="ARBA" id="ARBA00023136"/>
    </source>
</evidence>
<feature type="transmembrane region" description="Helical" evidence="7">
    <location>
        <begin position="120"/>
        <end position="139"/>
    </location>
</feature>
<evidence type="ECO:0000256" key="2">
    <source>
        <dbReference type="ARBA" id="ARBA00006679"/>
    </source>
</evidence>